<dbReference type="InterPro" id="IPR015947">
    <property type="entry name" value="PUA-like_sf"/>
</dbReference>
<name>A0A7V2WUX5_LEUMU</name>
<gene>
    <name evidence="2" type="ORF">ENJ51_04920</name>
</gene>
<dbReference type="EMBL" id="DRMS01000189">
    <property type="protein sequence ID" value="HFC92137.1"/>
    <property type="molecule type" value="Genomic_DNA"/>
</dbReference>
<dbReference type="AlphaFoldDB" id="A0A7V2WUX5"/>
<organism evidence="2">
    <name type="scientific">Leucothrix mucor</name>
    <dbReference type="NCBI Taxonomy" id="45248"/>
    <lineage>
        <taxon>Bacteria</taxon>
        <taxon>Pseudomonadati</taxon>
        <taxon>Pseudomonadota</taxon>
        <taxon>Gammaproteobacteria</taxon>
        <taxon>Thiotrichales</taxon>
        <taxon>Thiotrichaceae</taxon>
        <taxon>Leucothrix</taxon>
    </lineage>
</organism>
<proteinExistence type="predicted"/>
<dbReference type="Gene3D" id="1.10.4060.10">
    <property type="entry name" value="BPP1347 like domain"/>
    <property type="match status" value="1"/>
</dbReference>
<dbReference type="InterPro" id="IPR003111">
    <property type="entry name" value="Lon_prtase_N"/>
</dbReference>
<protein>
    <recommendedName>
        <fullName evidence="1">Lon N-terminal domain-containing protein</fullName>
    </recommendedName>
</protein>
<feature type="domain" description="Lon N-terminal" evidence="1">
    <location>
        <begin position="1"/>
        <end position="191"/>
    </location>
</feature>
<dbReference type="InterPro" id="IPR046336">
    <property type="entry name" value="Lon_prtase_N_sf"/>
</dbReference>
<dbReference type="SMART" id="SM00464">
    <property type="entry name" value="LON"/>
    <property type="match status" value="1"/>
</dbReference>
<reference evidence="2" key="1">
    <citation type="journal article" date="2020" name="mSystems">
        <title>Genome- and Community-Level Interaction Insights into Carbon Utilization and Element Cycling Functions of Hydrothermarchaeota in Hydrothermal Sediment.</title>
        <authorList>
            <person name="Zhou Z."/>
            <person name="Liu Y."/>
            <person name="Xu W."/>
            <person name="Pan J."/>
            <person name="Luo Z.H."/>
            <person name="Li M."/>
        </authorList>
    </citation>
    <scope>NUCLEOTIDE SEQUENCE [LARGE SCALE GENOMIC DNA]</scope>
    <source>
        <strain evidence="2">HyVt-493</strain>
    </source>
</reference>
<accession>A0A7V2WUX5</accession>
<dbReference type="Pfam" id="PF02190">
    <property type="entry name" value="LON_substr_bdg"/>
    <property type="match status" value="1"/>
</dbReference>
<dbReference type="Gene3D" id="2.30.130.40">
    <property type="entry name" value="LON domain-like"/>
    <property type="match status" value="1"/>
</dbReference>
<comment type="caution">
    <text evidence="2">The sequence shown here is derived from an EMBL/GenBank/DDBJ whole genome shotgun (WGS) entry which is preliminary data.</text>
</comment>
<sequence length="191" mass="22341">MPTELTLFPVNSVLYPNGLMTVRIIKPHELSMVSDCSRNEKAFMMASRIDKAENTDSTPFNEIGTLAYIVDFDMPSSGILEISCRGLERAKITCYKTRADGLIITQIERLPSIKYFKLPRKYQVLQEVLRSYTERDGMQRYKEELEEDWDNPDWLGCRLSEILPVSRQQHYELLVMEPLERLFQIKKLLKK</sequence>
<dbReference type="SUPFAM" id="SSF88697">
    <property type="entry name" value="PUA domain-like"/>
    <property type="match status" value="1"/>
</dbReference>
<dbReference type="PROSITE" id="PS51787">
    <property type="entry name" value="LON_N"/>
    <property type="match status" value="1"/>
</dbReference>
<evidence type="ECO:0000259" key="1">
    <source>
        <dbReference type="PROSITE" id="PS51787"/>
    </source>
</evidence>
<evidence type="ECO:0000313" key="2">
    <source>
        <dbReference type="EMBL" id="HFC92137.1"/>
    </source>
</evidence>
<dbReference type="Proteomes" id="UP000885750">
    <property type="component" value="Unassembled WGS sequence"/>
</dbReference>